<sequence length="126" mass="13180">MTSGHTGVRPMQTGRQSLLARIMLIALTIAVLGSAGFGTWVAFIYDGGTPTLIPFALVGLLGGLFALWGLSEQSAKWVGLAAVLQVFAPTGAAWAASLVLAMFGAVVLVMQWRAGRHLPGRQHAHA</sequence>
<keyword evidence="1" id="KW-0812">Transmembrane</keyword>
<organism evidence="2">
    <name type="scientific">Actinomyces succiniciruminis</name>
    <dbReference type="NCBI Taxonomy" id="1522002"/>
    <lineage>
        <taxon>Bacteria</taxon>
        <taxon>Bacillati</taxon>
        <taxon>Actinomycetota</taxon>
        <taxon>Actinomycetes</taxon>
        <taxon>Actinomycetales</taxon>
        <taxon>Actinomycetaceae</taxon>
        <taxon>Actinomyces</taxon>
    </lineage>
</organism>
<feature type="transmembrane region" description="Helical" evidence="1">
    <location>
        <begin position="91"/>
        <end position="112"/>
    </location>
</feature>
<evidence type="ECO:0000313" key="2">
    <source>
        <dbReference type="EMBL" id="CED92107.1"/>
    </source>
</evidence>
<feature type="transmembrane region" description="Helical" evidence="1">
    <location>
        <begin position="20"/>
        <end position="45"/>
    </location>
</feature>
<name>A0A1L7RDM6_9ACTO</name>
<proteinExistence type="predicted"/>
<feature type="transmembrane region" description="Helical" evidence="1">
    <location>
        <begin position="52"/>
        <end position="71"/>
    </location>
</feature>
<gene>
    <name evidence="2" type="ORF">AAM4_2275</name>
</gene>
<dbReference type="AlphaFoldDB" id="A0A1L7RDM6"/>
<keyword evidence="1" id="KW-1133">Transmembrane helix</keyword>
<evidence type="ECO:0000256" key="1">
    <source>
        <dbReference type="SAM" id="Phobius"/>
    </source>
</evidence>
<accession>A0A1L7RDM6</accession>
<keyword evidence="1" id="KW-0472">Membrane</keyword>
<dbReference type="EMBL" id="LK995531">
    <property type="protein sequence ID" value="CED92107.1"/>
    <property type="molecule type" value="Genomic_DNA"/>
</dbReference>
<dbReference type="RefSeq" id="WP_210581364.1">
    <property type="nucleotide sequence ID" value="NZ_LK995531.1"/>
</dbReference>
<protein>
    <submittedName>
        <fullName evidence="2">Uncharacterized protein</fullName>
    </submittedName>
</protein>
<reference evidence="2" key="1">
    <citation type="submission" date="2014-07" db="EMBL/GenBank/DDBJ databases">
        <authorList>
            <person name="Zhang J.E."/>
            <person name="Yang H."/>
            <person name="Guo J."/>
            <person name="Deng Z."/>
            <person name="Luo H."/>
            <person name="Luo M."/>
            <person name="Zhao B."/>
        </authorList>
    </citation>
    <scope>NUCLEOTIDE SEQUENCE</scope>
    <source>
        <strain evidence="2">AM4</strain>
    </source>
</reference>